<evidence type="ECO:0000313" key="2">
    <source>
        <dbReference type="EMBL" id="KEH19676.1"/>
    </source>
</evidence>
<dbReference type="EMBL" id="CM001224">
    <property type="protein sequence ID" value="KEH19676.1"/>
    <property type="molecule type" value="Genomic_DNA"/>
</dbReference>
<feature type="transmembrane region" description="Helical" evidence="1">
    <location>
        <begin position="40"/>
        <end position="60"/>
    </location>
</feature>
<proteinExistence type="predicted"/>
<keyword evidence="1" id="KW-1133">Transmembrane helix</keyword>
<keyword evidence="1" id="KW-0472">Membrane</keyword>
<evidence type="ECO:0000313" key="4">
    <source>
        <dbReference type="Proteomes" id="UP000002051"/>
    </source>
</evidence>
<reference evidence="3" key="3">
    <citation type="submission" date="2015-04" db="UniProtKB">
        <authorList>
            <consortium name="EnsemblPlants"/>
        </authorList>
    </citation>
    <scope>IDENTIFICATION</scope>
    <source>
        <strain evidence="3">cv. Jemalong A17</strain>
    </source>
</reference>
<evidence type="ECO:0000313" key="3">
    <source>
        <dbReference type="EnsemblPlants" id="KEH19676"/>
    </source>
</evidence>
<reference evidence="2 4" key="1">
    <citation type="journal article" date="2011" name="Nature">
        <title>The Medicago genome provides insight into the evolution of rhizobial symbioses.</title>
        <authorList>
            <person name="Young N.D."/>
            <person name="Debelle F."/>
            <person name="Oldroyd G.E."/>
            <person name="Geurts R."/>
            <person name="Cannon S.B."/>
            <person name="Udvardi M.K."/>
            <person name="Benedito V.A."/>
            <person name="Mayer K.F."/>
            <person name="Gouzy J."/>
            <person name="Schoof H."/>
            <person name="Van de Peer Y."/>
            <person name="Proost S."/>
            <person name="Cook D.R."/>
            <person name="Meyers B.C."/>
            <person name="Spannagl M."/>
            <person name="Cheung F."/>
            <person name="De Mita S."/>
            <person name="Krishnakumar V."/>
            <person name="Gundlach H."/>
            <person name="Zhou S."/>
            <person name="Mudge J."/>
            <person name="Bharti A.K."/>
            <person name="Murray J.D."/>
            <person name="Naoumkina M.A."/>
            <person name="Rosen B."/>
            <person name="Silverstein K.A."/>
            <person name="Tang H."/>
            <person name="Rombauts S."/>
            <person name="Zhao P.X."/>
            <person name="Zhou P."/>
            <person name="Barbe V."/>
            <person name="Bardou P."/>
            <person name="Bechner M."/>
            <person name="Bellec A."/>
            <person name="Berger A."/>
            <person name="Berges H."/>
            <person name="Bidwell S."/>
            <person name="Bisseling T."/>
            <person name="Choisne N."/>
            <person name="Couloux A."/>
            <person name="Denny R."/>
            <person name="Deshpande S."/>
            <person name="Dai X."/>
            <person name="Doyle J.J."/>
            <person name="Dudez A.M."/>
            <person name="Farmer A.D."/>
            <person name="Fouteau S."/>
            <person name="Franken C."/>
            <person name="Gibelin C."/>
            <person name="Gish J."/>
            <person name="Goldstein S."/>
            <person name="Gonzalez A.J."/>
            <person name="Green P.J."/>
            <person name="Hallab A."/>
            <person name="Hartog M."/>
            <person name="Hua A."/>
            <person name="Humphray S.J."/>
            <person name="Jeong D.H."/>
            <person name="Jing Y."/>
            <person name="Jocker A."/>
            <person name="Kenton S.M."/>
            <person name="Kim D.J."/>
            <person name="Klee K."/>
            <person name="Lai H."/>
            <person name="Lang C."/>
            <person name="Lin S."/>
            <person name="Macmil S.L."/>
            <person name="Magdelenat G."/>
            <person name="Matthews L."/>
            <person name="McCorrison J."/>
            <person name="Monaghan E.L."/>
            <person name="Mun J.H."/>
            <person name="Najar F.Z."/>
            <person name="Nicholson C."/>
            <person name="Noirot C."/>
            <person name="O'Bleness M."/>
            <person name="Paule C.R."/>
            <person name="Poulain J."/>
            <person name="Prion F."/>
            <person name="Qin B."/>
            <person name="Qu C."/>
            <person name="Retzel E.F."/>
            <person name="Riddle C."/>
            <person name="Sallet E."/>
            <person name="Samain S."/>
            <person name="Samson N."/>
            <person name="Sanders I."/>
            <person name="Saurat O."/>
            <person name="Scarpelli C."/>
            <person name="Schiex T."/>
            <person name="Segurens B."/>
            <person name="Severin A.J."/>
            <person name="Sherrier D.J."/>
            <person name="Shi R."/>
            <person name="Sims S."/>
            <person name="Singer S.R."/>
            <person name="Sinharoy S."/>
            <person name="Sterck L."/>
            <person name="Viollet A."/>
            <person name="Wang B.B."/>
            <person name="Wang K."/>
            <person name="Wang M."/>
            <person name="Wang X."/>
            <person name="Warfsmann J."/>
            <person name="Weissenbach J."/>
            <person name="White D.D."/>
            <person name="White J.D."/>
            <person name="Wiley G.B."/>
            <person name="Wincker P."/>
            <person name="Xing Y."/>
            <person name="Yang L."/>
            <person name="Yao Z."/>
            <person name="Ying F."/>
            <person name="Zhai J."/>
            <person name="Zhou L."/>
            <person name="Zuber A."/>
            <person name="Denarie J."/>
            <person name="Dixon R.A."/>
            <person name="May G.D."/>
            <person name="Schwartz D.C."/>
            <person name="Rogers J."/>
            <person name="Quetier F."/>
            <person name="Town C.D."/>
            <person name="Roe B.A."/>
        </authorList>
    </citation>
    <scope>NUCLEOTIDE SEQUENCE [LARGE SCALE GENOMIC DNA]</scope>
    <source>
        <strain evidence="2">A17</strain>
        <strain evidence="3 4">cv. Jemalong A17</strain>
    </source>
</reference>
<dbReference type="Proteomes" id="UP000002051">
    <property type="component" value="Chromosome 8"/>
</dbReference>
<evidence type="ECO:0000256" key="1">
    <source>
        <dbReference type="SAM" id="Phobius"/>
    </source>
</evidence>
<dbReference type="HOGENOM" id="CLU_2281656_0_0_1"/>
<keyword evidence="4" id="KW-1185">Reference proteome</keyword>
<dbReference type="EnsemblPlants" id="KEH19676">
    <property type="protein sequence ID" value="KEH19676"/>
    <property type="gene ID" value="MTR_8g466270"/>
</dbReference>
<organism evidence="2 4">
    <name type="scientific">Medicago truncatula</name>
    <name type="common">Barrel medic</name>
    <name type="synonym">Medicago tribuloides</name>
    <dbReference type="NCBI Taxonomy" id="3880"/>
    <lineage>
        <taxon>Eukaryota</taxon>
        <taxon>Viridiplantae</taxon>
        <taxon>Streptophyta</taxon>
        <taxon>Embryophyta</taxon>
        <taxon>Tracheophyta</taxon>
        <taxon>Spermatophyta</taxon>
        <taxon>Magnoliopsida</taxon>
        <taxon>eudicotyledons</taxon>
        <taxon>Gunneridae</taxon>
        <taxon>Pentapetalae</taxon>
        <taxon>rosids</taxon>
        <taxon>fabids</taxon>
        <taxon>Fabales</taxon>
        <taxon>Fabaceae</taxon>
        <taxon>Papilionoideae</taxon>
        <taxon>50 kb inversion clade</taxon>
        <taxon>NPAAA clade</taxon>
        <taxon>Hologalegina</taxon>
        <taxon>IRL clade</taxon>
        <taxon>Trifolieae</taxon>
        <taxon>Medicago</taxon>
    </lineage>
</organism>
<sequence length="102" mass="11258">MSSSAFSLFWVVLSNMSNPSPLLPLGCCYRDRIPGVEFGWYLGPIAFSIFWEVIAMGWYWEFILLSFDAVESLFGLGVGTFFVVVLVVAAVGFLGDARGGWC</sequence>
<dbReference type="AlphaFoldDB" id="A0A072TR31"/>
<name>A0A072TR31_MEDTR</name>
<accession>A0A072TR31</accession>
<dbReference type="PaxDb" id="3880-AES88017"/>
<reference evidence="2 4" key="2">
    <citation type="journal article" date="2014" name="BMC Genomics">
        <title>An improved genome release (version Mt4.0) for the model legume Medicago truncatula.</title>
        <authorList>
            <person name="Tang H."/>
            <person name="Krishnakumar V."/>
            <person name="Bidwell S."/>
            <person name="Rosen B."/>
            <person name="Chan A."/>
            <person name="Zhou S."/>
            <person name="Gentzbittel L."/>
            <person name="Childs K.L."/>
            <person name="Yandell M."/>
            <person name="Gundlach H."/>
            <person name="Mayer K.F."/>
            <person name="Schwartz D.C."/>
            <person name="Town C.D."/>
        </authorList>
    </citation>
    <scope>GENOME REANNOTATION</scope>
    <source>
        <strain evidence="2">A17</strain>
        <strain evidence="3 4">cv. Jemalong A17</strain>
    </source>
</reference>
<gene>
    <name evidence="2" type="ordered locus">MTR_8g466270</name>
</gene>
<protein>
    <submittedName>
        <fullName evidence="2">Transmembrane protein, putative</fullName>
    </submittedName>
</protein>
<keyword evidence="1 2" id="KW-0812">Transmembrane</keyword>
<feature type="transmembrane region" description="Helical" evidence="1">
    <location>
        <begin position="72"/>
        <end position="94"/>
    </location>
</feature>